<evidence type="ECO:0000313" key="3">
    <source>
        <dbReference type="Proteomes" id="UP000008370"/>
    </source>
</evidence>
<dbReference type="EMBL" id="JH930476">
    <property type="protein sequence ID" value="EKM51843.1"/>
    <property type="molecule type" value="Genomic_DNA"/>
</dbReference>
<feature type="region of interest" description="Disordered" evidence="1">
    <location>
        <begin position="75"/>
        <end position="126"/>
    </location>
</feature>
<organism evidence="2 3">
    <name type="scientific">Phanerochaete carnosa (strain HHB-10118-sp)</name>
    <name type="common">White-rot fungus</name>
    <name type="synonym">Peniophora carnosa</name>
    <dbReference type="NCBI Taxonomy" id="650164"/>
    <lineage>
        <taxon>Eukaryota</taxon>
        <taxon>Fungi</taxon>
        <taxon>Dikarya</taxon>
        <taxon>Basidiomycota</taxon>
        <taxon>Agaricomycotina</taxon>
        <taxon>Agaricomycetes</taxon>
        <taxon>Polyporales</taxon>
        <taxon>Phanerochaetaceae</taxon>
        <taxon>Phanerochaete</taxon>
    </lineage>
</organism>
<name>K5VKE4_PHACS</name>
<dbReference type="KEGG" id="pco:PHACADRAFT_262217"/>
<dbReference type="InParanoid" id="K5VKE4"/>
<evidence type="ECO:0000256" key="1">
    <source>
        <dbReference type="SAM" id="MobiDB-lite"/>
    </source>
</evidence>
<accession>K5VKE4</accession>
<proteinExistence type="predicted"/>
<dbReference type="RefSeq" id="XP_007399637.1">
    <property type="nucleotide sequence ID" value="XM_007399575.1"/>
</dbReference>
<feature type="region of interest" description="Disordered" evidence="1">
    <location>
        <begin position="1"/>
        <end position="46"/>
    </location>
</feature>
<keyword evidence="3" id="KW-1185">Reference proteome</keyword>
<dbReference type="AlphaFoldDB" id="K5VKE4"/>
<dbReference type="GeneID" id="18918218"/>
<gene>
    <name evidence="2" type="ORF">PHACADRAFT_262217</name>
</gene>
<reference evidence="2 3" key="1">
    <citation type="journal article" date="2012" name="BMC Genomics">
        <title>Comparative genomics of the white-rot fungi, Phanerochaete carnosa and P. chrysosporium, to elucidate the genetic basis of the distinct wood types they colonize.</title>
        <authorList>
            <person name="Suzuki H."/>
            <person name="MacDonald J."/>
            <person name="Syed K."/>
            <person name="Salamov A."/>
            <person name="Hori C."/>
            <person name="Aerts A."/>
            <person name="Henrissat B."/>
            <person name="Wiebenga A."/>
            <person name="vanKuyk P.A."/>
            <person name="Barry K."/>
            <person name="Lindquist E."/>
            <person name="LaButti K."/>
            <person name="Lapidus A."/>
            <person name="Lucas S."/>
            <person name="Coutinho P."/>
            <person name="Gong Y."/>
            <person name="Samejima M."/>
            <person name="Mahadevan R."/>
            <person name="Abou-Zaid M."/>
            <person name="de Vries R.P."/>
            <person name="Igarashi K."/>
            <person name="Yadav J.S."/>
            <person name="Grigoriev I.V."/>
            <person name="Master E.R."/>
        </authorList>
    </citation>
    <scope>NUCLEOTIDE SEQUENCE [LARGE SCALE GENOMIC DNA]</scope>
    <source>
        <strain evidence="2 3">HHB-10118-sp</strain>
    </source>
</reference>
<protein>
    <submittedName>
        <fullName evidence="2">Uncharacterized protein</fullName>
    </submittedName>
</protein>
<sequence>MPSVRPGLRSDRETFIASDSRLGHQARMQSCNTRSTDDPDKSEEWDKVIAPRPRCVNWPPEVWSSFRSKATVCASTVSPSPLPSHPRCTSSSCTVVHESPMSSEVRQTQKEADSASTVSRTGHGFL</sequence>
<dbReference type="HOGENOM" id="CLU_1986898_0_0_1"/>
<dbReference type="Proteomes" id="UP000008370">
    <property type="component" value="Unassembled WGS sequence"/>
</dbReference>
<feature type="compositionally biased region" description="Basic and acidic residues" evidence="1">
    <location>
        <begin position="35"/>
        <end position="46"/>
    </location>
</feature>
<feature type="non-terminal residue" evidence="2">
    <location>
        <position position="126"/>
    </location>
</feature>
<feature type="compositionally biased region" description="Polar residues" evidence="1">
    <location>
        <begin position="87"/>
        <end position="106"/>
    </location>
</feature>
<evidence type="ECO:0000313" key="2">
    <source>
        <dbReference type="EMBL" id="EKM51843.1"/>
    </source>
</evidence>